<evidence type="ECO:0000313" key="2">
    <source>
        <dbReference type="Proteomes" id="UP000499080"/>
    </source>
</evidence>
<keyword evidence="2" id="KW-1185">Reference proteome</keyword>
<dbReference type="AlphaFoldDB" id="A0A4Y2IQC7"/>
<dbReference type="EMBL" id="BGPR01002846">
    <property type="protein sequence ID" value="GBM79860.1"/>
    <property type="molecule type" value="Genomic_DNA"/>
</dbReference>
<dbReference type="Proteomes" id="UP000499080">
    <property type="component" value="Unassembled WGS sequence"/>
</dbReference>
<comment type="caution">
    <text evidence="1">The sequence shown here is derived from an EMBL/GenBank/DDBJ whole genome shotgun (WGS) entry which is preliminary data.</text>
</comment>
<accession>A0A4Y2IQC7</accession>
<gene>
    <name evidence="1" type="ORF">AVEN_40380_1</name>
</gene>
<protein>
    <submittedName>
        <fullName evidence="1">Uncharacterized protein</fullName>
    </submittedName>
</protein>
<evidence type="ECO:0000313" key="1">
    <source>
        <dbReference type="EMBL" id="GBM79860.1"/>
    </source>
</evidence>
<name>A0A4Y2IQC7_ARAVE</name>
<proteinExistence type="predicted"/>
<reference evidence="1 2" key="1">
    <citation type="journal article" date="2019" name="Sci. Rep.">
        <title>Orb-weaving spider Araneus ventricosus genome elucidates the spidroin gene catalogue.</title>
        <authorList>
            <person name="Kono N."/>
            <person name="Nakamura H."/>
            <person name="Ohtoshi R."/>
            <person name="Moran D.A.P."/>
            <person name="Shinohara A."/>
            <person name="Yoshida Y."/>
            <person name="Fujiwara M."/>
            <person name="Mori M."/>
            <person name="Tomita M."/>
            <person name="Arakawa K."/>
        </authorList>
    </citation>
    <scope>NUCLEOTIDE SEQUENCE [LARGE SCALE GENOMIC DNA]</scope>
</reference>
<sequence length="118" mass="13957">MIRKCEVNEILGDRLASFRINSERGLWTLNTNLKVALHTSWEERTVAIKFQSLIVRNLEEWFKFEVHPGNKKDANHYSLSKNNDDDRKRVIKRRDCSMIHNSRLHHVKYLGLNLEAAQ</sequence>
<organism evidence="1 2">
    <name type="scientific">Araneus ventricosus</name>
    <name type="common">Orbweaver spider</name>
    <name type="synonym">Epeira ventricosa</name>
    <dbReference type="NCBI Taxonomy" id="182803"/>
    <lineage>
        <taxon>Eukaryota</taxon>
        <taxon>Metazoa</taxon>
        <taxon>Ecdysozoa</taxon>
        <taxon>Arthropoda</taxon>
        <taxon>Chelicerata</taxon>
        <taxon>Arachnida</taxon>
        <taxon>Araneae</taxon>
        <taxon>Araneomorphae</taxon>
        <taxon>Entelegynae</taxon>
        <taxon>Araneoidea</taxon>
        <taxon>Araneidae</taxon>
        <taxon>Araneus</taxon>
    </lineage>
</organism>